<dbReference type="PANTHER" id="PTHR10165">
    <property type="entry name" value="LIPID PHOSPHATE PHOSPHATASE"/>
    <property type="match status" value="1"/>
</dbReference>
<keyword evidence="3 6" id="KW-0812">Transmembrane</keyword>
<evidence type="ECO:0000256" key="1">
    <source>
        <dbReference type="ARBA" id="ARBA00004141"/>
    </source>
</evidence>
<dbReference type="PANTHER" id="PTHR10165:SF155">
    <property type="entry name" value="LIPID PHOSPHATE PHOSPHATASE 1"/>
    <property type="match status" value="1"/>
</dbReference>
<name>A0A1E5RH71_9ASCO</name>
<dbReference type="Pfam" id="PF01569">
    <property type="entry name" value="PAP2"/>
    <property type="match status" value="1"/>
</dbReference>
<dbReference type="GO" id="GO:0016020">
    <property type="term" value="C:membrane"/>
    <property type="evidence" value="ECO:0007669"/>
    <property type="project" value="UniProtKB-SubCell"/>
</dbReference>
<dbReference type="InterPro" id="IPR000326">
    <property type="entry name" value="PAP2/HPO"/>
</dbReference>
<dbReference type="AlphaFoldDB" id="A0A1E5RH71"/>
<dbReference type="GO" id="GO:0008195">
    <property type="term" value="F:phosphatidate phosphatase activity"/>
    <property type="evidence" value="ECO:0007669"/>
    <property type="project" value="TreeGrafter"/>
</dbReference>
<evidence type="ECO:0000256" key="6">
    <source>
        <dbReference type="SAM" id="Phobius"/>
    </source>
</evidence>
<evidence type="ECO:0000259" key="7">
    <source>
        <dbReference type="SMART" id="SM00014"/>
    </source>
</evidence>
<dbReference type="InParanoid" id="A0A1E5RH71"/>
<feature type="transmembrane region" description="Helical" evidence="6">
    <location>
        <begin position="240"/>
        <end position="257"/>
    </location>
</feature>
<dbReference type="OrthoDB" id="10030083at2759"/>
<dbReference type="Gene3D" id="1.20.144.10">
    <property type="entry name" value="Phosphatidic acid phosphatase type 2/haloperoxidase"/>
    <property type="match status" value="1"/>
</dbReference>
<dbReference type="InterPro" id="IPR036938">
    <property type="entry name" value="PAP2/HPO_sf"/>
</dbReference>
<protein>
    <submittedName>
        <fullName evidence="8">Lipid phosphate phosphatase 1</fullName>
    </submittedName>
</protein>
<feature type="transmembrane region" description="Helical" evidence="6">
    <location>
        <begin position="210"/>
        <end position="228"/>
    </location>
</feature>
<feature type="transmembrane region" description="Helical" evidence="6">
    <location>
        <begin position="75"/>
        <end position="95"/>
    </location>
</feature>
<keyword evidence="9" id="KW-1185">Reference proteome</keyword>
<comment type="subcellular location">
    <subcellularLocation>
        <location evidence="1">Membrane</location>
        <topology evidence="1">Multi-pass membrane protein</topology>
    </subcellularLocation>
</comment>
<reference evidence="9" key="1">
    <citation type="journal article" date="2016" name="Genome Announc.">
        <title>Genome sequences of three species of Hanseniaspora isolated from spontaneous wine fermentations.</title>
        <authorList>
            <person name="Sternes P.R."/>
            <person name="Lee D."/>
            <person name="Kutyna D.R."/>
            <person name="Borneman A.R."/>
        </authorList>
    </citation>
    <scope>NUCLEOTIDE SEQUENCE [LARGE SCALE GENOMIC DNA]</scope>
    <source>
        <strain evidence="9">AWRI3579</strain>
    </source>
</reference>
<gene>
    <name evidence="8" type="ORF">AWRI3579_g1606</name>
</gene>
<dbReference type="GO" id="GO:0006644">
    <property type="term" value="P:phospholipid metabolic process"/>
    <property type="evidence" value="ECO:0007669"/>
    <property type="project" value="InterPro"/>
</dbReference>
<accession>A0A1E5RH71</accession>
<evidence type="ECO:0000313" key="9">
    <source>
        <dbReference type="Proteomes" id="UP000095728"/>
    </source>
</evidence>
<dbReference type="STRING" id="56408.A0A1E5RH71"/>
<comment type="caution">
    <text evidence="8">The sequence shown here is derived from an EMBL/GenBank/DDBJ whole genome shotgun (WGS) entry which is preliminary data.</text>
</comment>
<dbReference type="SMART" id="SM00014">
    <property type="entry name" value="acidPPc"/>
    <property type="match status" value="1"/>
</dbReference>
<proteinExistence type="inferred from homology"/>
<evidence type="ECO:0000313" key="8">
    <source>
        <dbReference type="EMBL" id="OEJ86251.1"/>
    </source>
</evidence>
<dbReference type="EMBL" id="LPNM01000006">
    <property type="protein sequence ID" value="OEJ86251.1"/>
    <property type="molecule type" value="Genomic_DNA"/>
</dbReference>
<organism evidence="8 9">
    <name type="scientific">Hanseniaspora osmophila</name>
    <dbReference type="NCBI Taxonomy" id="56408"/>
    <lineage>
        <taxon>Eukaryota</taxon>
        <taxon>Fungi</taxon>
        <taxon>Dikarya</taxon>
        <taxon>Ascomycota</taxon>
        <taxon>Saccharomycotina</taxon>
        <taxon>Saccharomycetes</taxon>
        <taxon>Saccharomycodales</taxon>
        <taxon>Saccharomycodaceae</taxon>
        <taxon>Hanseniaspora</taxon>
    </lineage>
</organism>
<dbReference type="Proteomes" id="UP000095728">
    <property type="component" value="Unassembled WGS sequence"/>
</dbReference>
<evidence type="ECO:0000256" key="4">
    <source>
        <dbReference type="ARBA" id="ARBA00022989"/>
    </source>
</evidence>
<dbReference type="InterPro" id="IPR043216">
    <property type="entry name" value="PAP-like"/>
</dbReference>
<dbReference type="GO" id="GO:0046839">
    <property type="term" value="P:phospholipid dephosphorylation"/>
    <property type="evidence" value="ECO:0007669"/>
    <property type="project" value="TreeGrafter"/>
</dbReference>
<feature type="transmembrane region" description="Helical" evidence="6">
    <location>
        <begin position="20"/>
        <end position="38"/>
    </location>
</feature>
<feature type="transmembrane region" description="Helical" evidence="6">
    <location>
        <begin position="263"/>
        <end position="281"/>
    </location>
</feature>
<keyword evidence="5 6" id="KW-0472">Membrane</keyword>
<evidence type="ECO:0000256" key="5">
    <source>
        <dbReference type="ARBA" id="ARBA00023136"/>
    </source>
</evidence>
<dbReference type="SUPFAM" id="SSF48317">
    <property type="entry name" value="Acid phosphatase/Vanadium-dependent haloperoxidase"/>
    <property type="match status" value="1"/>
</dbReference>
<keyword evidence="4 6" id="KW-1133">Transmembrane helix</keyword>
<sequence length="301" mass="34382">MLALLKTVTQIRVKNFPRWFQFNIVLCLAFAYFAYMEFSGELIPGTSIFTNRNYNLKRIIQITPAIDKPHTDNEFVSGIQCMLFVLCVPPLILLFTHYDDHILPTSTPAVSLSSSSPSFSSSSTSASSQSLSCYNVFNVINSYMLILMVNGLITNILKIIISNPRPDFLARCVPNFSYEQYSKLELEQCTRPLTDLLIIDGLRSTPSGHSSFITCAIVVLFQFLHSAYRPNFKWRNKLKLNFWCIVVVVVVVISRILDNRHHLQDTIFGIVIGGCVGHYGLKWFPRYYDVLKVKYKQELPL</sequence>
<comment type="similarity">
    <text evidence="2">Belongs to the PA-phosphatase related phosphoesterase family.</text>
</comment>
<evidence type="ECO:0000256" key="2">
    <source>
        <dbReference type="ARBA" id="ARBA00008816"/>
    </source>
</evidence>
<feature type="domain" description="Phosphatidic acid phosphatase type 2/haloperoxidase" evidence="7">
    <location>
        <begin position="141"/>
        <end position="281"/>
    </location>
</feature>
<evidence type="ECO:0000256" key="3">
    <source>
        <dbReference type="ARBA" id="ARBA00022692"/>
    </source>
</evidence>
<feature type="transmembrane region" description="Helical" evidence="6">
    <location>
        <begin position="143"/>
        <end position="161"/>
    </location>
</feature>